<organism evidence="3 4">
    <name type="scientific">Solanum tuberosum</name>
    <name type="common">Potato</name>
    <dbReference type="NCBI Taxonomy" id="4113"/>
    <lineage>
        <taxon>Eukaryota</taxon>
        <taxon>Viridiplantae</taxon>
        <taxon>Streptophyta</taxon>
        <taxon>Embryophyta</taxon>
        <taxon>Tracheophyta</taxon>
        <taxon>Spermatophyta</taxon>
        <taxon>Magnoliopsida</taxon>
        <taxon>eudicotyledons</taxon>
        <taxon>Gunneridae</taxon>
        <taxon>Pentapetalae</taxon>
        <taxon>asterids</taxon>
        <taxon>lamiids</taxon>
        <taxon>Solanales</taxon>
        <taxon>Solanaceae</taxon>
        <taxon>Solanoideae</taxon>
        <taxon>Solaneae</taxon>
        <taxon>Solanum</taxon>
    </lineage>
</organism>
<evidence type="ECO:0000313" key="4">
    <source>
        <dbReference type="Proteomes" id="UP000826656"/>
    </source>
</evidence>
<dbReference type="InterPro" id="IPR002109">
    <property type="entry name" value="Glutaredoxin"/>
</dbReference>
<dbReference type="Pfam" id="PF23733">
    <property type="entry name" value="GRXCR1-2_C"/>
    <property type="match status" value="1"/>
</dbReference>
<gene>
    <name evidence="3" type="ORF">KY290_011879</name>
</gene>
<protein>
    <recommendedName>
        <fullName evidence="2">Glutaredoxin domain-containing protein</fullName>
    </recommendedName>
</protein>
<evidence type="ECO:0000259" key="2">
    <source>
        <dbReference type="Pfam" id="PF00462"/>
    </source>
</evidence>
<dbReference type="PANTHER" id="PTHR45669">
    <property type="entry name" value="GLUTAREDOXIN DOMAIN-CONTAINING CYSTEINE-RICH PROTEIN CG12206-RELATED"/>
    <property type="match status" value="1"/>
</dbReference>
<dbReference type="Proteomes" id="UP000826656">
    <property type="component" value="Unassembled WGS sequence"/>
</dbReference>
<feature type="compositionally biased region" description="Pro residues" evidence="1">
    <location>
        <begin position="45"/>
        <end position="64"/>
    </location>
</feature>
<comment type="caution">
    <text evidence="3">The sequence shown here is derived from an EMBL/GenBank/DDBJ whole genome shotgun (WGS) entry which is preliminary data.</text>
</comment>
<sequence>MGCVSSTLLNQDNEFTNMGGSAAGFSHHIVSLTSTTYGLLTLDPPSTPPPTTTTVPPTPTPPPRHTLGSLFPSPLSEPRILKSDIINSWELMAGLDSTSTTPISDSFRFPSLRKSTPDSSFRFLNKSSPNKENSSPNIPSFTDALDKADIFNPTRLPSASVLDGFEKLCPPNGEGKIVIYTTTLRGVRKTFEACNVVRSAIEGLGVLYSERDISMDRGFREELKELMKGKESTELIPPRVFFKGRYIGGAEDVMRIVEEGNFGDLLQGLPKMKAGSVCEGCGGVRFMPCFTCNGSCKMVKEDMEQNEGRAVVVRCTECNENGLVLCPICC</sequence>
<dbReference type="Pfam" id="PF00462">
    <property type="entry name" value="Glutaredoxin"/>
    <property type="match status" value="1"/>
</dbReference>
<feature type="region of interest" description="Disordered" evidence="1">
    <location>
        <begin position="43"/>
        <end position="64"/>
    </location>
</feature>
<dbReference type="CDD" id="cd03031">
    <property type="entry name" value="GRX_GRX_like"/>
    <property type="match status" value="1"/>
</dbReference>
<proteinExistence type="predicted"/>
<name>A0ABQ7W1X3_SOLTU</name>
<keyword evidence="4" id="KW-1185">Reference proteome</keyword>
<feature type="region of interest" description="Disordered" evidence="1">
    <location>
        <begin position="114"/>
        <end position="138"/>
    </location>
</feature>
<dbReference type="SUPFAM" id="SSF52833">
    <property type="entry name" value="Thioredoxin-like"/>
    <property type="match status" value="1"/>
</dbReference>
<dbReference type="PROSITE" id="PS51354">
    <property type="entry name" value="GLUTAREDOXIN_2"/>
    <property type="match status" value="1"/>
</dbReference>
<feature type="domain" description="Glutaredoxin" evidence="2">
    <location>
        <begin position="177"/>
        <end position="247"/>
    </location>
</feature>
<dbReference type="PANTHER" id="PTHR45669:SF22">
    <property type="entry name" value="GLUTAREDOXIN DOMAIN-CONTAINING CYSTEINE-RICH PROTEIN CG12206-RELATED"/>
    <property type="match status" value="1"/>
</dbReference>
<dbReference type="Gene3D" id="3.40.30.10">
    <property type="entry name" value="Glutaredoxin"/>
    <property type="match status" value="1"/>
</dbReference>
<evidence type="ECO:0000256" key="1">
    <source>
        <dbReference type="SAM" id="MobiDB-lite"/>
    </source>
</evidence>
<accession>A0ABQ7W1X3</accession>
<dbReference type="InterPro" id="IPR036249">
    <property type="entry name" value="Thioredoxin-like_sf"/>
</dbReference>
<dbReference type="EMBL" id="JAIVGD010000005">
    <property type="protein sequence ID" value="KAH0774742.1"/>
    <property type="molecule type" value="Genomic_DNA"/>
</dbReference>
<evidence type="ECO:0000313" key="3">
    <source>
        <dbReference type="EMBL" id="KAH0774742.1"/>
    </source>
</evidence>
<reference evidence="3 4" key="1">
    <citation type="journal article" date="2021" name="bioRxiv">
        <title>Chromosome-scale and haplotype-resolved genome assembly of a tetraploid potato cultivar.</title>
        <authorList>
            <person name="Sun H."/>
            <person name="Jiao W.-B."/>
            <person name="Krause K."/>
            <person name="Campoy J.A."/>
            <person name="Goel M."/>
            <person name="Folz-Donahue K."/>
            <person name="Kukat C."/>
            <person name="Huettel B."/>
            <person name="Schneeberger K."/>
        </authorList>
    </citation>
    <scope>NUCLEOTIDE SEQUENCE [LARGE SCALE GENOMIC DNA]</scope>
    <source>
        <strain evidence="3">SolTubOtavaFocal</strain>
        <tissue evidence="3">Leaves</tissue>
    </source>
</reference>
<feature type="compositionally biased region" description="Low complexity" evidence="1">
    <location>
        <begin position="125"/>
        <end position="138"/>
    </location>
</feature>